<dbReference type="NCBIfam" id="TIGR01378">
    <property type="entry name" value="thi_PPkinase"/>
    <property type="match status" value="1"/>
</dbReference>
<dbReference type="Pfam" id="PF04265">
    <property type="entry name" value="TPK_B1_binding"/>
    <property type="match status" value="1"/>
</dbReference>
<evidence type="ECO:0000256" key="1">
    <source>
        <dbReference type="ARBA" id="ARBA00022679"/>
    </source>
</evidence>
<dbReference type="GO" id="GO:0004788">
    <property type="term" value="F:thiamine diphosphokinase activity"/>
    <property type="evidence" value="ECO:0007669"/>
    <property type="project" value="UniProtKB-UniRule"/>
</dbReference>
<keyword evidence="2" id="KW-0547">Nucleotide-binding</keyword>
<evidence type="ECO:0000256" key="3">
    <source>
        <dbReference type="ARBA" id="ARBA00022777"/>
    </source>
</evidence>
<evidence type="ECO:0000256" key="4">
    <source>
        <dbReference type="ARBA" id="ARBA00022840"/>
    </source>
</evidence>
<keyword evidence="1 7" id="KW-0808">Transferase</keyword>
<gene>
    <name evidence="7" type="ORF">IMF26_08525</name>
</gene>
<feature type="domain" description="Thiamin pyrophosphokinase thiamin-binding" evidence="6">
    <location>
        <begin position="164"/>
        <end position="223"/>
    </location>
</feature>
<reference evidence="7" key="1">
    <citation type="submission" date="2020-10" db="EMBL/GenBank/DDBJ databases">
        <authorList>
            <person name="Kadnikov V."/>
            <person name="Beletsky A.V."/>
            <person name="Mardanov A.V."/>
            <person name="Karnachuk O.V."/>
            <person name="Ravin N.V."/>
        </authorList>
    </citation>
    <scope>NUCLEOTIDE SEQUENCE</scope>
    <source>
        <strain evidence="7">Bu02</strain>
    </source>
</reference>
<dbReference type="EC" id="2.7.6.2" evidence="5"/>
<dbReference type="SUPFAM" id="SSF63862">
    <property type="entry name" value="Thiamin pyrophosphokinase, substrate-binding domain"/>
    <property type="match status" value="1"/>
</dbReference>
<proteinExistence type="predicted"/>
<dbReference type="GO" id="GO:0005524">
    <property type="term" value="F:ATP binding"/>
    <property type="evidence" value="ECO:0007669"/>
    <property type="project" value="UniProtKB-KW"/>
</dbReference>
<accession>A0AAT9LAM3</accession>
<evidence type="ECO:0000256" key="2">
    <source>
        <dbReference type="ARBA" id="ARBA00022741"/>
    </source>
</evidence>
<dbReference type="InterPro" id="IPR053149">
    <property type="entry name" value="TPK"/>
</dbReference>
<reference evidence="7" key="2">
    <citation type="journal article" date="2023" name="Biology">
        <title>Prokaryotic Life Associated with Coal-Fire Gas Vents Revealed by Metagenomics.</title>
        <authorList>
            <person name="Kadnikov V.V."/>
            <person name="Mardanov A.V."/>
            <person name="Beletsky A.V."/>
            <person name="Karnachuk O.V."/>
            <person name="Ravin N.V."/>
        </authorList>
    </citation>
    <scope>NUCLEOTIDE SEQUENCE</scope>
    <source>
        <strain evidence="7">Bu02</strain>
    </source>
</reference>
<evidence type="ECO:0000256" key="5">
    <source>
        <dbReference type="NCBIfam" id="TIGR01378"/>
    </source>
</evidence>
<dbReference type="PANTHER" id="PTHR41299:SF1">
    <property type="entry name" value="THIAMINE PYROPHOSPHOKINASE"/>
    <property type="match status" value="1"/>
</dbReference>
<keyword evidence="3" id="KW-0418">Kinase</keyword>
<dbReference type="Pfam" id="PF04263">
    <property type="entry name" value="TPK_catalytic"/>
    <property type="match status" value="1"/>
</dbReference>
<dbReference type="AlphaFoldDB" id="A0AAT9LAM3"/>
<organism evidence="7">
    <name type="scientific">Candidatus Fermentithermobacillus carboniphilus</name>
    <dbReference type="NCBI Taxonomy" id="3085328"/>
    <lineage>
        <taxon>Bacteria</taxon>
        <taxon>Bacillati</taxon>
        <taxon>Bacillota</taxon>
        <taxon>Candidatus Fermentithermobacillia</taxon>
        <taxon>Candidatus Fermentithermobacillales</taxon>
        <taxon>Candidatus Fermentithermobacillaceae</taxon>
        <taxon>Candidatus Fermentithermobacillus</taxon>
    </lineage>
</organism>
<dbReference type="InterPro" id="IPR006282">
    <property type="entry name" value="Thi_PPkinase"/>
</dbReference>
<sequence length="232" mass="24507">MNILGVEIKKGFAAVVAGGETSGGEVNVLRSALKVIAADSGASFLRRCGIVPSVLVGDFDSCDRELVEDFRSRGVEVIELMRDKDKTDTEVALDLLLDEGFDTAVVLGALGGGRPEHALGNLFLIEKYSRCGMDVILWSERTRIFGILAPPGRSGGSAGRKFWGNPGDWVSLFPVTSRVEGVTTSGLKFGLSGATLSRGSTLGVSNEMVSEEASCSITGGFLLVVVTGKEFR</sequence>
<evidence type="ECO:0000259" key="6">
    <source>
        <dbReference type="SMART" id="SM00983"/>
    </source>
</evidence>
<dbReference type="PANTHER" id="PTHR41299">
    <property type="entry name" value="THIAMINE PYROPHOSPHOKINASE"/>
    <property type="match status" value="1"/>
</dbReference>
<dbReference type="GO" id="GO:0030975">
    <property type="term" value="F:thiamine binding"/>
    <property type="evidence" value="ECO:0007669"/>
    <property type="project" value="InterPro"/>
</dbReference>
<dbReference type="Gene3D" id="3.40.50.10240">
    <property type="entry name" value="Thiamin pyrophosphokinase, catalytic domain"/>
    <property type="match status" value="1"/>
</dbReference>
<evidence type="ECO:0000313" key="7">
    <source>
        <dbReference type="EMBL" id="QUL98089.1"/>
    </source>
</evidence>
<dbReference type="KEGG" id="fcz:IMF26_08525"/>
<dbReference type="InterPro" id="IPR007373">
    <property type="entry name" value="Thiamin_PyroPKinase_B1-bd"/>
</dbReference>
<keyword evidence="4" id="KW-0067">ATP-binding</keyword>
<dbReference type="SMART" id="SM00983">
    <property type="entry name" value="TPK_B1_binding"/>
    <property type="match status" value="1"/>
</dbReference>
<dbReference type="InterPro" id="IPR036759">
    <property type="entry name" value="TPK_catalytic_sf"/>
</dbReference>
<dbReference type="GO" id="GO:0016301">
    <property type="term" value="F:kinase activity"/>
    <property type="evidence" value="ECO:0007669"/>
    <property type="project" value="UniProtKB-KW"/>
</dbReference>
<dbReference type="InterPro" id="IPR036371">
    <property type="entry name" value="TPK_B1-bd_sf"/>
</dbReference>
<dbReference type="InterPro" id="IPR007371">
    <property type="entry name" value="TPK_catalytic"/>
</dbReference>
<dbReference type="CDD" id="cd07995">
    <property type="entry name" value="TPK"/>
    <property type="match status" value="1"/>
</dbReference>
<protein>
    <recommendedName>
        <fullName evidence="5">Thiamine diphosphokinase</fullName>
        <ecNumber evidence="5">2.7.6.2</ecNumber>
    </recommendedName>
</protein>
<dbReference type="GO" id="GO:0006772">
    <property type="term" value="P:thiamine metabolic process"/>
    <property type="evidence" value="ECO:0007669"/>
    <property type="project" value="UniProtKB-UniRule"/>
</dbReference>
<name>A0AAT9LAM3_9FIRM</name>
<dbReference type="GO" id="GO:0009229">
    <property type="term" value="P:thiamine diphosphate biosynthetic process"/>
    <property type="evidence" value="ECO:0007669"/>
    <property type="project" value="InterPro"/>
</dbReference>
<dbReference type="SUPFAM" id="SSF63999">
    <property type="entry name" value="Thiamin pyrophosphokinase, catalytic domain"/>
    <property type="match status" value="1"/>
</dbReference>
<dbReference type="EMBL" id="CP062796">
    <property type="protein sequence ID" value="QUL98089.1"/>
    <property type="molecule type" value="Genomic_DNA"/>
</dbReference>